<dbReference type="AlphaFoldDB" id="A0AAN6GLX8"/>
<evidence type="ECO:0000313" key="2">
    <source>
        <dbReference type="Proteomes" id="UP001176517"/>
    </source>
</evidence>
<name>A0AAN6GLX8_9BASI</name>
<comment type="caution">
    <text evidence="1">The sequence shown here is derived from an EMBL/GenBank/DDBJ whole genome shotgun (WGS) entry which is preliminary data.</text>
</comment>
<reference evidence="1" key="1">
    <citation type="journal article" date="2023" name="PhytoFront">
        <title>Draft Genome Resources of Seven Strains of Tilletia horrida, Causal Agent of Kernel Smut of Rice.</title>
        <authorList>
            <person name="Khanal S."/>
            <person name="Antony Babu S."/>
            <person name="Zhou X.G."/>
        </authorList>
    </citation>
    <scope>NUCLEOTIDE SEQUENCE</scope>
    <source>
        <strain evidence="1">TX6</strain>
    </source>
</reference>
<protein>
    <submittedName>
        <fullName evidence="1">Uncharacterized protein</fullName>
    </submittedName>
</protein>
<dbReference type="EMBL" id="JAPDMZ010000186">
    <property type="protein sequence ID" value="KAK0546630.1"/>
    <property type="molecule type" value="Genomic_DNA"/>
</dbReference>
<organism evidence="1 2">
    <name type="scientific">Tilletia horrida</name>
    <dbReference type="NCBI Taxonomy" id="155126"/>
    <lineage>
        <taxon>Eukaryota</taxon>
        <taxon>Fungi</taxon>
        <taxon>Dikarya</taxon>
        <taxon>Basidiomycota</taxon>
        <taxon>Ustilaginomycotina</taxon>
        <taxon>Exobasidiomycetes</taxon>
        <taxon>Tilletiales</taxon>
        <taxon>Tilletiaceae</taxon>
        <taxon>Tilletia</taxon>
    </lineage>
</organism>
<sequence>MKLSITTTTETFRDRIQLTVASTPASTSARGRYRRTHFYNFYLTWRCGFVLPSSRLRTDSDVITLTDVKIKWDEHHKASKFPGQGQDWVSVAIPKAYLDLFDEQIPADFHFRRRFRYHLYEEYISDELHAICRIYINSRSKFKALIDQGTNVIDELDDADSTFLYEVLRRRWRPAKLTVRVGLKYRGPFLEEEEYQSGRVILGFDACELDIDPKD</sequence>
<proteinExistence type="predicted"/>
<accession>A0AAN6GLX8</accession>
<evidence type="ECO:0000313" key="1">
    <source>
        <dbReference type="EMBL" id="KAK0546630.1"/>
    </source>
</evidence>
<gene>
    <name evidence="1" type="ORF">OC846_005179</name>
</gene>
<dbReference type="Proteomes" id="UP001176517">
    <property type="component" value="Unassembled WGS sequence"/>
</dbReference>
<keyword evidence="2" id="KW-1185">Reference proteome</keyword>